<dbReference type="Pfam" id="PF00531">
    <property type="entry name" value="Death"/>
    <property type="match status" value="1"/>
</dbReference>
<dbReference type="Gene3D" id="2.130.10.10">
    <property type="entry name" value="YVTN repeat-like/Quinoprotein amine dehydrogenase"/>
    <property type="match status" value="1"/>
</dbReference>
<dbReference type="InterPro" id="IPR023362">
    <property type="entry name" value="PH-BEACH_dom"/>
</dbReference>
<dbReference type="Proteomes" id="UP000308365">
    <property type="component" value="Unassembled WGS sequence"/>
</dbReference>
<feature type="compositionally biased region" description="Polar residues" evidence="9">
    <location>
        <begin position="1615"/>
        <end position="1626"/>
    </location>
</feature>
<dbReference type="Gene3D" id="1.10.533.10">
    <property type="entry name" value="Death Domain, Fas"/>
    <property type="match status" value="1"/>
</dbReference>
<evidence type="ECO:0000256" key="8">
    <source>
        <dbReference type="PROSITE-ProRule" id="PRU00221"/>
    </source>
</evidence>
<feature type="region of interest" description="Disordered" evidence="9">
    <location>
        <begin position="1493"/>
        <end position="1527"/>
    </location>
</feature>
<dbReference type="GO" id="GO:0005783">
    <property type="term" value="C:endoplasmic reticulum"/>
    <property type="evidence" value="ECO:0007669"/>
    <property type="project" value="UniProtKB-SubCell"/>
</dbReference>
<dbReference type="InterPro" id="IPR041448">
    <property type="entry name" value="TNFR16_TM"/>
</dbReference>
<evidence type="ECO:0000256" key="5">
    <source>
        <dbReference type="ARBA" id="ARBA00022824"/>
    </source>
</evidence>
<sequence length="3374" mass="365285">STAPLRPGVTPSAHGPGRGQPAGGAEEAAAAAGGVQQGWSLVGPWPPRSGSTSCGYSTTRSSARPASAAPAPGATWAVYTHAPGVLGLRTHVCDPGRPRLPQVASEDEGSNSDPGVPQTVSRTHRPPLSFCIHSKERTQASLSPPPKVGPCEGAKDLGGNLPLALMLLIAPVVMGSPGACRDSLTPQHCSLKPWGPGQSQAEDSPGEEKDLGYLQQWLKAFVGTFEKSISLSSLEPRRPEEAGVEVPLLPRDALHVLAEQLDEADLEQALLLLKLFVILCRNPENVEAGWGQVLVPRVLALLTRLVAKLKGPPPPEKGHGSQLENVALHALLLCEGLFDPYQTWRRQHSGEVISSKEKSKYKFPPAALPCGFSTFFRESLQDADHLPPVLLLRLIHLFGAVLAGGKENGQKAVSAGTVQGLLDVVRGWGHGPAQDPRLVPLALEALVGAVHVLHASRTPPRGPELRALLEGYFRVLNADWPAGPSLDPEEALITLRVSMLDAIPMMLACEDRPVLQATFLSNNCFEHLIRLIQNSKLYLQARAPPEGDSDLATWLLTEPDVQKVLDQDTDAIAVHVVRVLTCIMNGSPSAKEVFKERIGYPHLQEVLQSHGPPTHRLLQELLNMAVEGDHGTCPPPPIRNEQPVLVLMRWLPALPTAELRLFLAQRLWWLCDSCPASRATCVQAGLVGCLLETLSEGVALGARCQEQLLALLQALGHVSLRPLELRLLLRPPPGLDSGPGGAEAGAARHAGAVIRALSGMARHQGPARALCYFDLTPSMAGIMVPPVQRWPGPGFTFHAWLCLHPTAVTPAPGPTRPLQRKQLYSFFTSSGSGFEAFFTAAGTLVVAVCTRKEYLTMSLPEVSFADSAWHCVAIVHVPGRRPFSQNLVHVYKDGHLVKTAPLRCPSLSEPFSSCCIGSAGHRTTTTTTGLPAPPVPAALAHTHPSLTRSQSVPATTGLGWGSGLVAPLQEGSISSTLAGTQDTRWGSPTSLEGELGAVAIFHEALQAAALRVLCTLGPNETAPFKPEGELHELGTKLLLHYSPQACKNNICLDLSPGHGLDGRLTGHRVETWDVKDVVNCVGGMGALLPLLERVATQPQEAEAGPAETHDLVGPELTSGHNATQGLLLPLGRSSEERMERNAVAAFLLMLRNFLQGHAVNQESLVQCQGPAIIGALLRKVPSWAMDMNVLMSAQLLMEQVAAEGGGPLLYLLYQHLLFNFHLWTLSDFAVRLGHIQYVSSIVREHRQKLRKKYGVQFILDALRAHYSLQRERPLAADDLRTVQTSLLGLAREFLVRSSSADDLQVVLNFLAAAGDDGQVLGALDLLLALLQGSPAQESLAVFLLEPGNLEVLLALLVRPRPTPLLPDRVCKILRRLQQNERLPERSRQRLRLRECGLQGLVACLPEGAVSPQLCQGLFKLFLGADCLNLSDLLAVVQLSLQADLSTRLDICRQQLFYLIYGQPDVVRLLARQAGWQDVLTRLFVLEAVTAGSPLPFTPEPPTSPEPALHKPPTESPEPSDVFLPAEVPCPDPDAFYQALSPFSTPFELGPDRASVSSGNTAGGGSGSGTLTPASQPGTPSPLDGPRSFPIAQGRHSSSLSNVLEDGSLPEPTISGDDTSNTSNPQQTCEEELCNLLTNVLFSVTWRGVDGSDEAAWRERGQVFSVLTQLGASATLVRPPDCIKRSLLEMMLESALTDIKEAPLGVLASLTQQALWLLRLLQDFLCAEGHGNQELWSEKLFEGVCSLLDRLGAWLHLADGTADLREMAQIGLRLVLGYILLEDPQLHAQAYVKLHALLQTAVPMRREEACYVLSKLEAVLARALNTPASETPTGDGEPPAAAAAAERCSWLVPLVRTLLNRAYGPLGLQWGLPSLPPTNGSPTFFEDFQAFCATPEWRHFIDKQVPGAGGTGREVRAGDPHRAPVSCPCPILQVQPTMSQFEMDTYAKSHDLMSGFWNACYDMLMSSGQRRQRERARGRRAFQELVLEPAQRRARLEGLRYTAALKQQAAQHSTALLHWGALWRQLSSPCGAWALRDPPTPRWKLSSAETYSRMRLKLVPNHHFNPHLEASALRDNLGEAPLTPTEEASLPLAVTKEAKVSSLPEELQEDQLGEDELAALETALEAAELDEQHEKLVLSAECQLVTVVAVVPGLLEVTTQHVYFYDGSAERVETEEGIGHDFRRPLAQLREVHLRRFNLRRQLLPQLPLQDGWGHGLISVRNQVYSWLLRLRPPTQGYLSSRSPQEMLRASGLTQKWVQREISNFEYLMQLNTIAGRTYNDLSQYPVDYVSPTLDLSNPVVFRDLSKPIGVVNPKHAQLVREKYESFEDPAGTIDKFHYGTHYSNAAGVMHYLIRVEPFTSLHVQLQSGRFDCSDRQFHSVAAAWQARLESPADVKELIPEFFYFPDFLENQNGFDLGCLQLTNEKVGDVVLPPWASSPEDFIQQHRRALESEYVSAHLHEWIDLIFGYKQRGPAAEEALNVFYYCTYEGAVDLDQVADERERKALEGIISNFGQTPCQLLKEPHPARLSAEEAAQRLARLDTNSPSIFQHLDQLKAFFAEVISDGVPLVLALVPHRQPHSFITQGSADLLVTVSASGLLGTHSWLPYDRNISNYFSFSKDPTVGNPKVQRLLSGPWVPGGGVSGQALAAAPDGKLVFSGGHWDGSLRVTSLPRGKLLKQLSCHLDVVTCLSLDTCGIYLISGSRDTTCMVWRLLQQGGLSVGLASKPVQVLYGHEAAVSCVAISTELDMAVSGSEDGTVIIHTVRRGQFVAALRHPGATLPGPVSHLALGSEGQILVQSSARERLGAQVTYSLHLYSVNGRLRASLPLVEQPTALAVTEDFVLLGTAQCALHILHLNKLLPAAPPLPMKVPIRSVAVTKERSHVLVGLEDGKLIVVGAGQPSEVRSSQLARKLWRSSRRISQVSSGETEAPAAVSPAAARSVPLRAHLHACVRSGAGRGKTVGDPAHSVSGPPPVCAAASFSLGRARRPRPARLSRSWDPWRVGPHRSGAGWGHSFGSFWTEGAKAASLPPISRPEILCSCGAGFWVGLPVGSRGSVGVCAYSVGLEMGVSDVDVGELEDLPPGLISIPFPGKVPSTAQTRVSSPGLRSFGQLGPAISLPPHLTLEETGPDWRLGRLGDAASGSTASWQNHASQLQPQGRHDKSRREQDRDREGVWAGAGGALAPGTSSSFPPEPPGASGSDIPVYCALLASVALSLLAYVAFNWCSRKQRQQLAKARTAELGAFNRDQMLGESSVFWDSPSSLEPCVPSQGLHPELGCRLYLHLPRQQQEEVEQLLEASGEPDKGWRGLAGHLGYQAEAVETMAQSQVPAYTLLRYWAVQEGSGATLRVLADALAVLGCEDVVRALAEDCSVV</sequence>
<feature type="region of interest" description="Disordered" evidence="9">
    <location>
        <begin position="3119"/>
        <end position="3197"/>
    </location>
</feature>
<dbReference type="PANTHER" id="PTHR13743">
    <property type="entry name" value="BEIGE/BEACH-RELATED"/>
    <property type="match status" value="1"/>
</dbReference>
<evidence type="ECO:0000256" key="7">
    <source>
        <dbReference type="ARBA" id="ARBA00068540"/>
    </source>
</evidence>
<comment type="subcellular location">
    <subcellularLocation>
        <location evidence="1">Endoplasmic reticulum</location>
    </subcellularLocation>
</comment>
<dbReference type="GO" id="GO:0019901">
    <property type="term" value="F:protein kinase binding"/>
    <property type="evidence" value="ECO:0007669"/>
    <property type="project" value="TreeGrafter"/>
</dbReference>
<evidence type="ECO:0000259" key="12">
    <source>
        <dbReference type="PROSITE" id="PS51783"/>
    </source>
</evidence>
<organism evidence="13 14">
    <name type="scientific">Monodon monoceros</name>
    <name type="common">Narwhal</name>
    <name type="synonym">Ceratodon monodon</name>
    <dbReference type="NCBI Taxonomy" id="40151"/>
    <lineage>
        <taxon>Eukaryota</taxon>
        <taxon>Metazoa</taxon>
        <taxon>Chordata</taxon>
        <taxon>Craniata</taxon>
        <taxon>Vertebrata</taxon>
        <taxon>Euteleostomi</taxon>
        <taxon>Mammalia</taxon>
        <taxon>Eutheria</taxon>
        <taxon>Laurasiatheria</taxon>
        <taxon>Artiodactyla</taxon>
        <taxon>Whippomorpha</taxon>
        <taxon>Cetacea</taxon>
        <taxon>Odontoceti</taxon>
        <taxon>Monodontidae</taxon>
        <taxon>Monodon</taxon>
    </lineage>
</organism>
<feature type="repeat" description="WD" evidence="8">
    <location>
        <begin position="2731"/>
        <end position="2772"/>
    </location>
</feature>
<protein>
    <recommendedName>
        <fullName evidence="7">Neurobeachin-like protein 2</fullName>
    </recommendedName>
</protein>
<name>A0A4U1ER00_MONMO</name>
<dbReference type="InterPro" id="IPR036322">
    <property type="entry name" value="WD40_repeat_dom_sf"/>
</dbReference>
<dbReference type="InterPro" id="IPR011989">
    <property type="entry name" value="ARM-like"/>
</dbReference>
<dbReference type="SUPFAM" id="SSF47986">
    <property type="entry name" value="DEATH domain"/>
    <property type="match status" value="1"/>
</dbReference>
<feature type="compositionally biased region" description="Low complexity" evidence="9">
    <location>
        <begin position="23"/>
        <end position="38"/>
    </location>
</feature>
<dbReference type="InterPro" id="IPR050865">
    <property type="entry name" value="BEACH_Domain"/>
</dbReference>
<keyword evidence="4" id="KW-0677">Repeat</keyword>
<dbReference type="InterPro" id="IPR046852">
    <property type="entry name" value="Neurobeachin_a-sol"/>
</dbReference>
<evidence type="ECO:0000256" key="4">
    <source>
        <dbReference type="ARBA" id="ARBA00022737"/>
    </source>
</evidence>
<dbReference type="Pfam" id="PF16057">
    <property type="entry name" value="DUF4800"/>
    <property type="match status" value="2"/>
</dbReference>
<dbReference type="Pfam" id="PF20425">
    <property type="entry name" value="Neurobeachin"/>
    <property type="match status" value="1"/>
</dbReference>
<dbReference type="PROSITE" id="PS51783">
    <property type="entry name" value="PH_BEACH"/>
    <property type="match status" value="1"/>
</dbReference>
<feature type="domain" description="BEACH" evidence="11">
    <location>
        <begin position="2241"/>
        <end position="2527"/>
    </location>
</feature>
<dbReference type="PROSITE" id="PS50082">
    <property type="entry name" value="WD_REPEATS_2"/>
    <property type="match status" value="2"/>
</dbReference>
<dbReference type="Pfam" id="PF15787">
    <property type="entry name" value="DUF4704"/>
    <property type="match status" value="1"/>
</dbReference>
<dbReference type="InterPro" id="IPR031570">
    <property type="entry name" value="NBEA/BDCP_DUF4704"/>
</dbReference>
<dbReference type="InterPro" id="IPR013320">
    <property type="entry name" value="ConA-like_dom_sf"/>
</dbReference>
<dbReference type="SMART" id="SM00005">
    <property type="entry name" value="DEATH"/>
    <property type="match status" value="1"/>
</dbReference>
<dbReference type="SUPFAM" id="SSF50978">
    <property type="entry name" value="WD40 repeat-like"/>
    <property type="match status" value="1"/>
</dbReference>
<dbReference type="PANTHER" id="PTHR13743:SF111">
    <property type="entry name" value="NEUROBEACHIN-LIKE PROTEIN 2"/>
    <property type="match status" value="1"/>
</dbReference>
<dbReference type="FunFam" id="1.10.1540.10:FF:000001">
    <property type="entry name" value="neurobeachin isoform X1"/>
    <property type="match status" value="1"/>
</dbReference>
<dbReference type="InterPro" id="IPR015943">
    <property type="entry name" value="WD40/YVTN_repeat-like_dom_sf"/>
</dbReference>
<dbReference type="InterPro" id="IPR000409">
    <property type="entry name" value="BEACH_dom"/>
</dbReference>
<feature type="compositionally biased region" description="Basic and acidic residues" evidence="9">
    <location>
        <begin position="3159"/>
        <end position="3174"/>
    </location>
</feature>
<feature type="non-terminal residue" evidence="13">
    <location>
        <position position="1"/>
    </location>
</feature>
<evidence type="ECO:0000256" key="1">
    <source>
        <dbReference type="ARBA" id="ARBA00004240"/>
    </source>
</evidence>
<reference evidence="14" key="1">
    <citation type="journal article" date="2019" name="IScience">
        <title>Narwhal Genome Reveals Long-Term Low Genetic Diversity despite Current Large Abundance Size.</title>
        <authorList>
            <person name="Westbury M.V."/>
            <person name="Petersen B."/>
            <person name="Garde E."/>
            <person name="Heide-Jorgensen M.P."/>
            <person name="Lorenzen E.D."/>
        </authorList>
    </citation>
    <scope>NUCLEOTIDE SEQUENCE [LARGE SCALE GENOMIC DNA]</scope>
</reference>
<dbReference type="InterPro" id="IPR001680">
    <property type="entry name" value="WD40_rpt"/>
</dbReference>
<dbReference type="GO" id="GO:0030099">
    <property type="term" value="P:myeloid cell differentiation"/>
    <property type="evidence" value="ECO:0007669"/>
    <property type="project" value="UniProtKB-ARBA"/>
</dbReference>
<feature type="compositionally biased region" description="Low complexity" evidence="9">
    <location>
        <begin position="57"/>
        <end position="70"/>
    </location>
</feature>
<dbReference type="PROSITE" id="PS50017">
    <property type="entry name" value="DEATH_DOMAIN"/>
    <property type="match status" value="1"/>
</dbReference>
<feature type="compositionally biased region" description="Pro residues" evidence="9">
    <location>
        <begin position="1495"/>
        <end position="1504"/>
    </location>
</feature>
<evidence type="ECO:0000259" key="10">
    <source>
        <dbReference type="PROSITE" id="PS50017"/>
    </source>
</evidence>
<keyword evidence="5" id="KW-0256">Endoplasmic reticulum</keyword>
<evidence type="ECO:0000313" key="14">
    <source>
        <dbReference type="Proteomes" id="UP000308365"/>
    </source>
</evidence>
<evidence type="ECO:0000259" key="11">
    <source>
        <dbReference type="PROSITE" id="PS50197"/>
    </source>
</evidence>
<dbReference type="GO" id="GO:0016020">
    <property type="term" value="C:membrane"/>
    <property type="evidence" value="ECO:0007669"/>
    <property type="project" value="TreeGrafter"/>
</dbReference>
<feature type="domain" description="Death" evidence="10">
    <location>
        <begin position="3307"/>
        <end position="3371"/>
    </location>
</feature>
<dbReference type="SUPFAM" id="SSF48371">
    <property type="entry name" value="ARM repeat"/>
    <property type="match status" value="1"/>
</dbReference>
<feature type="region of interest" description="Disordered" evidence="9">
    <location>
        <begin position="1"/>
        <end position="70"/>
    </location>
</feature>
<evidence type="ECO:0000256" key="9">
    <source>
        <dbReference type="SAM" id="MobiDB-lite"/>
    </source>
</evidence>
<dbReference type="Gene3D" id="6.10.250.1780">
    <property type="match status" value="1"/>
</dbReference>
<evidence type="ECO:0000256" key="3">
    <source>
        <dbReference type="ARBA" id="ARBA00022574"/>
    </source>
</evidence>
<feature type="region of interest" description="Disordered" evidence="9">
    <location>
        <begin position="96"/>
        <end position="125"/>
    </location>
</feature>
<dbReference type="Pfam" id="PF02138">
    <property type="entry name" value="Beach"/>
    <property type="match status" value="1"/>
</dbReference>
<gene>
    <name evidence="13" type="ORF">EI555_015979</name>
</gene>
<dbReference type="Gene3D" id="2.30.29.30">
    <property type="entry name" value="Pleckstrin-homology domain (PH domain)/Phosphotyrosine-binding domain (PTB)"/>
    <property type="match status" value="1"/>
</dbReference>
<comment type="caution">
    <text evidence="13">The sequence shown here is derived from an EMBL/GenBank/DDBJ whole genome shotgun (WGS) entry which is preliminary data.</text>
</comment>
<dbReference type="PROSITE" id="PS50197">
    <property type="entry name" value="BEACH"/>
    <property type="match status" value="1"/>
</dbReference>
<dbReference type="SMART" id="SM01026">
    <property type="entry name" value="Beach"/>
    <property type="match status" value="1"/>
</dbReference>
<dbReference type="Pfam" id="PF20426">
    <property type="entry name" value="NBCH_WD40"/>
    <property type="match status" value="1"/>
</dbReference>
<dbReference type="GO" id="GO:0005829">
    <property type="term" value="C:cytosol"/>
    <property type="evidence" value="ECO:0007669"/>
    <property type="project" value="TreeGrafter"/>
</dbReference>
<feature type="domain" description="BEACH-type PH" evidence="12">
    <location>
        <begin position="2130"/>
        <end position="2232"/>
    </location>
</feature>
<dbReference type="SMART" id="SM00320">
    <property type="entry name" value="WD40"/>
    <property type="match status" value="3"/>
</dbReference>
<dbReference type="Gene3D" id="1.10.1540.10">
    <property type="entry name" value="BEACH domain"/>
    <property type="match status" value="1"/>
</dbReference>
<accession>A0A4U1ER00</accession>
<comment type="function">
    <text evidence="6">Probably involved in thrombopoiesis. Plays a role in the development or secretion of alpha-granules, that contain several growth factors important for platelet biogenesis.</text>
</comment>
<dbReference type="EMBL" id="RWIC01000918">
    <property type="protein sequence ID" value="TKC39011.1"/>
    <property type="molecule type" value="Genomic_DNA"/>
</dbReference>
<dbReference type="InterPro" id="IPR016024">
    <property type="entry name" value="ARM-type_fold"/>
</dbReference>
<feature type="compositionally biased region" description="Polar residues" evidence="9">
    <location>
        <begin position="3142"/>
        <end position="3157"/>
    </location>
</feature>
<dbReference type="FunFam" id="2.130.10.10:FF:001375">
    <property type="entry name" value="Neurobeachin-like protein 2"/>
    <property type="match status" value="1"/>
</dbReference>
<dbReference type="CDD" id="cd06071">
    <property type="entry name" value="Beach"/>
    <property type="match status" value="1"/>
</dbReference>
<feature type="region of interest" description="Disordered" evidence="9">
    <location>
        <begin position="1547"/>
        <end position="1626"/>
    </location>
</feature>
<dbReference type="InterPro" id="IPR011029">
    <property type="entry name" value="DEATH-like_dom_sf"/>
</dbReference>
<dbReference type="Pfam" id="PF18422">
    <property type="entry name" value="TNFR_16_TM"/>
    <property type="match status" value="1"/>
</dbReference>
<keyword evidence="3 8" id="KW-0853">WD repeat</keyword>
<evidence type="ECO:0000313" key="13">
    <source>
        <dbReference type="EMBL" id="TKC39011.1"/>
    </source>
</evidence>
<dbReference type="SUPFAM" id="SSF49899">
    <property type="entry name" value="Concanavalin A-like lectins/glucanases"/>
    <property type="match status" value="1"/>
</dbReference>
<dbReference type="InterPro" id="IPR046851">
    <property type="entry name" value="NBCH_WD40"/>
</dbReference>
<dbReference type="InterPro" id="IPR011993">
    <property type="entry name" value="PH-like_dom_sf"/>
</dbReference>
<evidence type="ECO:0000256" key="6">
    <source>
        <dbReference type="ARBA" id="ARBA00056842"/>
    </source>
</evidence>
<dbReference type="InterPro" id="IPR036372">
    <property type="entry name" value="BEACH_dom_sf"/>
</dbReference>
<dbReference type="InterPro" id="IPR000488">
    <property type="entry name" value="Death_dom"/>
</dbReference>
<dbReference type="SUPFAM" id="SSF50729">
    <property type="entry name" value="PH domain-like"/>
    <property type="match status" value="1"/>
</dbReference>
<dbReference type="SUPFAM" id="SSF81837">
    <property type="entry name" value="BEACH domain"/>
    <property type="match status" value="1"/>
</dbReference>
<dbReference type="GO" id="GO:0007165">
    <property type="term" value="P:signal transduction"/>
    <property type="evidence" value="ECO:0007669"/>
    <property type="project" value="InterPro"/>
</dbReference>
<evidence type="ECO:0000256" key="2">
    <source>
        <dbReference type="ARBA" id="ARBA00008498"/>
    </source>
</evidence>
<dbReference type="GO" id="GO:0008104">
    <property type="term" value="P:intracellular protein localization"/>
    <property type="evidence" value="ECO:0007669"/>
    <property type="project" value="TreeGrafter"/>
</dbReference>
<dbReference type="Gene3D" id="1.25.10.10">
    <property type="entry name" value="Leucine-rich Repeat Variant"/>
    <property type="match status" value="1"/>
</dbReference>
<proteinExistence type="inferred from homology"/>
<comment type="similarity">
    <text evidence="2">Belongs to the WD repeat neurobeachin family.</text>
</comment>
<feature type="repeat" description="WD" evidence="8">
    <location>
        <begin position="2680"/>
        <end position="2713"/>
    </location>
</feature>